<dbReference type="VEuPathDB" id="FungiDB:AB675_9024"/>
<reference evidence="1 2" key="1">
    <citation type="submission" date="2015-06" db="EMBL/GenBank/DDBJ databases">
        <title>Draft genome of the ant-associated black yeast Phialophora attae CBS 131958.</title>
        <authorList>
            <person name="Moreno L.F."/>
            <person name="Stielow B.J."/>
            <person name="de Hoog S."/>
            <person name="Vicente V.A."/>
            <person name="Weiss V.A."/>
            <person name="de Vries M."/>
            <person name="Cruz L.M."/>
            <person name="Souza E.M."/>
        </authorList>
    </citation>
    <scope>NUCLEOTIDE SEQUENCE [LARGE SCALE GENOMIC DNA]</scope>
    <source>
        <strain evidence="1 2">CBS 131958</strain>
    </source>
</reference>
<comment type="caution">
    <text evidence="1">The sequence shown here is derived from an EMBL/GenBank/DDBJ whole genome shotgun (WGS) entry which is preliminary data.</text>
</comment>
<dbReference type="Proteomes" id="UP000038010">
    <property type="component" value="Unassembled WGS sequence"/>
</dbReference>
<evidence type="ECO:0000313" key="2">
    <source>
        <dbReference type="Proteomes" id="UP000038010"/>
    </source>
</evidence>
<sequence length="351" mass="40100">MEPKKRFDDLNDDCIMVIIEHLRRNNMDGVKAFSRTSRRYHQLAFPQIFDLKDLALRVYEHVGAHSETLAALRTTTFVAEHARALSVELWLCSEYDIKRKFDLPDNDALYPFNTLRNFLNGAPTIRELRLDCSSIPTDRTDVALRFGKADLPKRIRKWHPPYQFSNIRVLHVANVHNIAELIAGCPKLHTLCATYPFTKPKTTCSAIVVHRRLENVHLQQPRQWTSTQLYDVCKQLDTGVRRLCLSGDMSHSIDTADYFAALRHLRGVEILEVSADRIAVWEMSTGARNLFRAASTAFSKISFHKNSYETTATHCFTLADGDTTEIVHTDAEKPRGVYKPLSTRLALKDSS</sequence>
<accession>A0A0N1P042</accession>
<dbReference type="EMBL" id="LFJN01000009">
    <property type="protein sequence ID" value="KPI41394.1"/>
    <property type="molecule type" value="Genomic_DNA"/>
</dbReference>
<name>A0A0N1P042_9EURO</name>
<keyword evidence="2" id="KW-1185">Reference proteome</keyword>
<evidence type="ECO:0000313" key="1">
    <source>
        <dbReference type="EMBL" id="KPI41394.1"/>
    </source>
</evidence>
<dbReference type="AlphaFoldDB" id="A0A0N1P042"/>
<gene>
    <name evidence="1" type="ORF">AB675_9024</name>
</gene>
<protein>
    <recommendedName>
        <fullName evidence="3">F-box domain-containing protein</fullName>
    </recommendedName>
</protein>
<proteinExistence type="predicted"/>
<dbReference type="RefSeq" id="XP_018001357.1">
    <property type="nucleotide sequence ID" value="XM_018149524.1"/>
</dbReference>
<organism evidence="1 2">
    <name type="scientific">Cyphellophora attinorum</name>
    <dbReference type="NCBI Taxonomy" id="1664694"/>
    <lineage>
        <taxon>Eukaryota</taxon>
        <taxon>Fungi</taxon>
        <taxon>Dikarya</taxon>
        <taxon>Ascomycota</taxon>
        <taxon>Pezizomycotina</taxon>
        <taxon>Eurotiomycetes</taxon>
        <taxon>Chaetothyriomycetidae</taxon>
        <taxon>Chaetothyriales</taxon>
        <taxon>Cyphellophoraceae</taxon>
        <taxon>Cyphellophora</taxon>
    </lineage>
</organism>
<dbReference type="GeneID" id="28741404"/>
<evidence type="ECO:0008006" key="3">
    <source>
        <dbReference type="Google" id="ProtNLM"/>
    </source>
</evidence>